<protein>
    <submittedName>
        <fullName evidence="2">Uncharacterized protein</fullName>
    </submittedName>
</protein>
<reference evidence="2" key="1">
    <citation type="submission" date="2022-11" db="UniProtKB">
        <authorList>
            <consortium name="WormBaseParasite"/>
        </authorList>
    </citation>
    <scope>IDENTIFICATION</scope>
</reference>
<proteinExistence type="predicted"/>
<organism evidence="1 2">
    <name type="scientific">Ditylenchus dipsaci</name>
    <dbReference type="NCBI Taxonomy" id="166011"/>
    <lineage>
        <taxon>Eukaryota</taxon>
        <taxon>Metazoa</taxon>
        <taxon>Ecdysozoa</taxon>
        <taxon>Nematoda</taxon>
        <taxon>Chromadorea</taxon>
        <taxon>Rhabditida</taxon>
        <taxon>Tylenchina</taxon>
        <taxon>Tylenchomorpha</taxon>
        <taxon>Sphaerularioidea</taxon>
        <taxon>Anguinidae</taxon>
        <taxon>Anguininae</taxon>
        <taxon>Ditylenchus</taxon>
    </lineage>
</organism>
<dbReference type="CDD" id="cd22744">
    <property type="entry name" value="OTU"/>
    <property type="match status" value="1"/>
</dbReference>
<dbReference type="WBParaSite" id="jg8219">
    <property type="protein sequence ID" value="jg8219"/>
    <property type="gene ID" value="jg8219"/>
</dbReference>
<evidence type="ECO:0000313" key="2">
    <source>
        <dbReference type="WBParaSite" id="jg8219"/>
    </source>
</evidence>
<keyword evidence="1" id="KW-1185">Reference proteome</keyword>
<sequence>MSAKSIAQQEISEEEHTELKEFKTKTWKETHIVEKLQDIKNGELSFESFSQYMKEHYNRTFDVTTIRRHLPKEKSAAAFIPHSDVLLQDTKFGNKLLAVKEESQYRLYMLFKESRYRCIDCYNAKSSENILPIVKQVAGGRYSLNQGTHVKNCRLREYNEILARDLDRGARAKVMNNESNPQQAYQQAQQAALLKSKKIGESGQEKGSILHCYEGTGGHDVGGTERRTGKFEQTEGFLEYFERQWIQMRTSLWNFYKLEHRTTNAAEAYHSFLKRRNGSLRRPGFTMLFQFLQQLQFQQATRTIQLANGEAPRKKNRKYAKINEKMMQLWNAYEDETKDLLSVDEVKPIAKEFLRCVSGFLSDVDETGGRTKKAGIVAKNRRSGRKIKSRNYRRMSIKPLCAKKMRKSVQRKANHEVKTKRRKISQKSVEIVGEVMQPASKQIWEDEPWNSIQLSIALIKYRDQELYGLVRDDLMNYLQAHKDEEWNRCFVNVEEYVQQHRKDFVWGNATHLILAARRYDMNFVMFQPNDDKNHFVNYPADFTWGKRNWMKAKKSDGSGFKKTISTLSASIEKKMFEYLLNFC</sequence>
<dbReference type="Proteomes" id="UP000887574">
    <property type="component" value="Unplaced"/>
</dbReference>
<accession>A0A915EM13</accession>
<name>A0A915EM13_9BILA</name>
<evidence type="ECO:0000313" key="1">
    <source>
        <dbReference type="Proteomes" id="UP000887574"/>
    </source>
</evidence>
<dbReference type="Gene3D" id="3.90.70.80">
    <property type="match status" value="1"/>
</dbReference>
<dbReference type="AlphaFoldDB" id="A0A915EM13"/>